<dbReference type="AlphaFoldDB" id="A0AA37SNZ9"/>
<name>A0AA37SNZ9_9BACT</name>
<evidence type="ECO:0000313" key="1">
    <source>
        <dbReference type="EMBL" id="GLR16128.1"/>
    </source>
</evidence>
<keyword evidence="2" id="KW-1185">Reference proteome</keyword>
<gene>
    <name evidence="1" type="ORF">GCM10007940_07430</name>
</gene>
<proteinExistence type="predicted"/>
<reference evidence="1" key="1">
    <citation type="journal article" date="2014" name="Int. J. Syst. Evol. Microbiol.">
        <title>Complete genome sequence of Corynebacterium casei LMG S-19264T (=DSM 44701T), isolated from a smear-ripened cheese.</title>
        <authorList>
            <consortium name="US DOE Joint Genome Institute (JGI-PGF)"/>
            <person name="Walter F."/>
            <person name="Albersmeier A."/>
            <person name="Kalinowski J."/>
            <person name="Ruckert C."/>
        </authorList>
    </citation>
    <scope>NUCLEOTIDE SEQUENCE</scope>
    <source>
        <strain evidence="1">NBRC 108769</strain>
    </source>
</reference>
<dbReference type="Proteomes" id="UP001156666">
    <property type="component" value="Unassembled WGS sequence"/>
</dbReference>
<dbReference type="EMBL" id="BSOH01000003">
    <property type="protein sequence ID" value="GLR16128.1"/>
    <property type="molecule type" value="Genomic_DNA"/>
</dbReference>
<organism evidence="1 2">
    <name type="scientific">Portibacter lacus</name>
    <dbReference type="NCBI Taxonomy" id="1099794"/>
    <lineage>
        <taxon>Bacteria</taxon>
        <taxon>Pseudomonadati</taxon>
        <taxon>Bacteroidota</taxon>
        <taxon>Saprospiria</taxon>
        <taxon>Saprospirales</taxon>
        <taxon>Haliscomenobacteraceae</taxon>
        <taxon>Portibacter</taxon>
    </lineage>
</organism>
<sequence length="207" mass="23924">MKTLILALLTIVSQQIEPELSPAFTIHDKITEAEKEKILAVVQATLNRYTDVGNFWDSENQTFDNRKYAEFITLFASSAKVVDDISFNKEELPYSTYAQKIFSNLQEIGVSYKLEKALINKIDIDETGFYVIDVSLTKRLFTGLNEHNKPVELKKGRVIHLNMRIDLPDYLLEDARIQYIQVENNNRVLNFIKKPIGYVSRLMKSKN</sequence>
<evidence type="ECO:0000313" key="2">
    <source>
        <dbReference type="Proteomes" id="UP001156666"/>
    </source>
</evidence>
<reference evidence="1" key="2">
    <citation type="submission" date="2023-01" db="EMBL/GenBank/DDBJ databases">
        <title>Draft genome sequence of Portibacter lacus strain NBRC 108769.</title>
        <authorList>
            <person name="Sun Q."/>
            <person name="Mori K."/>
        </authorList>
    </citation>
    <scope>NUCLEOTIDE SEQUENCE</scope>
    <source>
        <strain evidence="1">NBRC 108769</strain>
    </source>
</reference>
<dbReference type="RefSeq" id="WP_235294770.1">
    <property type="nucleotide sequence ID" value="NZ_BSOH01000003.1"/>
</dbReference>
<comment type="caution">
    <text evidence="1">The sequence shown here is derived from an EMBL/GenBank/DDBJ whole genome shotgun (WGS) entry which is preliminary data.</text>
</comment>
<accession>A0AA37SNZ9</accession>
<protein>
    <submittedName>
        <fullName evidence="1">Uncharacterized protein</fullName>
    </submittedName>
</protein>